<name>A0A965LLI0_9PROT</name>
<evidence type="ECO:0000313" key="2">
    <source>
        <dbReference type="Proteomes" id="UP000740727"/>
    </source>
</evidence>
<accession>A0A965LLI0</accession>
<organism evidence="1 2">
    <name type="scientific">Candidatus Fonsibacter lacus</name>
    <dbReference type="NCBI Taxonomy" id="2576439"/>
    <lineage>
        <taxon>Bacteria</taxon>
        <taxon>Pseudomonadati</taxon>
        <taxon>Pseudomonadota</taxon>
        <taxon>Alphaproteobacteria</taxon>
        <taxon>Candidatus Pelagibacterales</taxon>
        <taxon>Candidatus Pelagibacterales incertae sedis</taxon>
        <taxon>Candidatus Fonsibacter</taxon>
    </lineage>
</organism>
<protein>
    <submittedName>
        <fullName evidence="1">Uncharacterized protein</fullName>
    </submittedName>
</protein>
<sequence>MYIPCWEGYRCLAPLHIANIAQLSECTQTLTPLPFTLVRVTRLNGAIALIFSLLASSLIQFAAPVRAEAFSNVTSFSLANSTVYVEDVALCTSFKYPFDPNSLDGTRWNQVGYETCPSESLTTSKLPATLHYKVRIESRAPEQFQLSSINALITDGKGRQVSTAQWAPAPLVNVDGPVNINNARFYGAFSLPNSTIFPEDSYTLTIQLWNARWANIYGPTVQTEPDNLKIFAFNIYPGQPAAPQPIKVQENTCNFDKGFTDARMKIASATDAKLSYLSALTDFGAPGLYEQLKSWGETLAQDSVNLTNLRTKADATYGKLGVGITCDDYLQFIAESTATEAKISQTRTLLTAYLAKAQKSVGSESAKNEESDFCRTQGTAALTSIKNSDAVLYKIQSQLGKFDTQQNAAADLLNEWSKATNSELQNLLMWIEKIPVYQKQDSSCSSFQTALGSSKTLYGKYESLPRQIVATSSKVQTNPKSGSTQKEEKFAEVEAEEEIPAANLSVTYSKSLARYILKVESNLPDETLTIRATKKGSRSLKFSIDTDEDGAGGIRTTTKLAGYTMALYFGKEQLDRVTVK</sequence>
<dbReference type="Proteomes" id="UP000740727">
    <property type="component" value="Unassembled WGS sequence"/>
</dbReference>
<dbReference type="EMBL" id="RFXN01000169">
    <property type="protein sequence ID" value="NBR94509.1"/>
    <property type="molecule type" value="Genomic_DNA"/>
</dbReference>
<gene>
    <name evidence="1" type="ORF">EBT44_06775</name>
</gene>
<reference evidence="1" key="1">
    <citation type="submission" date="2018-10" db="EMBL/GenBank/DDBJ databases">
        <title>Iterative Subtractive Binning of Freshwater Chronoseries Metagenomes Recovers Nearly Complete Genomes from over Four Hundred Novel Species.</title>
        <authorList>
            <person name="Rodriguez-R L.M."/>
            <person name="Tsementzi D."/>
            <person name="Luo C."/>
            <person name="Konstantinidis K.T."/>
        </authorList>
    </citation>
    <scope>NUCLEOTIDE SEQUENCE</scope>
    <source>
        <strain evidence="1">WB5_2A_028</strain>
    </source>
</reference>
<dbReference type="AlphaFoldDB" id="A0A965LLI0"/>
<proteinExistence type="predicted"/>
<comment type="caution">
    <text evidence="1">The sequence shown here is derived from an EMBL/GenBank/DDBJ whole genome shotgun (WGS) entry which is preliminary data.</text>
</comment>
<evidence type="ECO:0000313" key="1">
    <source>
        <dbReference type="EMBL" id="NBR94509.1"/>
    </source>
</evidence>